<sequence length="99" mass="11802">MIDCRRCCHKYWLVQLVPEELKVKSTWLFACFFSSSFMALICFYSLILFLLNIFNQTQVDFLKKILQSNILQQIYFGFLYCCLACLLKIVLNSKEVFLF</sequence>
<dbReference type="Ensembl" id="ENSLLTT00000012457.1">
    <property type="protein sequence ID" value="ENSLLTP00000011985.1"/>
    <property type="gene ID" value="ENSLLTG00000009216.1"/>
</dbReference>
<accession>A0A8C5WT71</accession>
<feature type="transmembrane region" description="Helical" evidence="1">
    <location>
        <begin position="27"/>
        <end position="54"/>
    </location>
</feature>
<name>A0A8C5WT71_LATLA</name>
<evidence type="ECO:0000256" key="1">
    <source>
        <dbReference type="SAM" id="Phobius"/>
    </source>
</evidence>
<reference evidence="2" key="1">
    <citation type="submission" date="2025-08" db="UniProtKB">
        <authorList>
            <consortium name="Ensembl"/>
        </authorList>
    </citation>
    <scope>IDENTIFICATION</scope>
</reference>
<keyword evidence="1" id="KW-0472">Membrane</keyword>
<organism evidence="2 3">
    <name type="scientific">Laticauda laticaudata</name>
    <name type="common">Blue-ringed sea krait</name>
    <name type="synonym">Blue-lipped sea krait</name>
    <dbReference type="NCBI Taxonomy" id="8630"/>
    <lineage>
        <taxon>Eukaryota</taxon>
        <taxon>Metazoa</taxon>
        <taxon>Chordata</taxon>
        <taxon>Craniata</taxon>
        <taxon>Vertebrata</taxon>
        <taxon>Euteleostomi</taxon>
        <taxon>Lepidosauria</taxon>
        <taxon>Squamata</taxon>
        <taxon>Bifurcata</taxon>
        <taxon>Unidentata</taxon>
        <taxon>Episquamata</taxon>
        <taxon>Toxicofera</taxon>
        <taxon>Serpentes</taxon>
        <taxon>Colubroidea</taxon>
        <taxon>Elapidae</taxon>
        <taxon>Laticaudinae</taxon>
        <taxon>Laticauda</taxon>
    </lineage>
</organism>
<reference evidence="2" key="2">
    <citation type="submission" date="2025-09" db="UniProtKB">
        <authorList>
            <consortium name="Ensembl"/>
        </authorList>
    </citation>
    <scope>IDENTIFICATION</scope>
</reference>
<dbReference type="Proteomes" id="UP000694406">
    <property type="component" value="Unplaced"/>
</dbReference>
<proteinExistence type="predicted"/>
<keyword evidence="1" id="KW-0812">Transmembrane</keyword>
<keyword evidence="1" id="KW-1133">Transmembrane helix</keyword>
<evidence type="ECO:0000313" key="3">
    <source>
        <dbReference type="Proteomes" id="UP000694406"/>
    </source>
</evidence>
<keyword evidence="3" id="KW-1185">Reference proteome</keyword>
<protein>
    <submittedName>
        <fullName evidence="2">Uncharacterized protein</fullName>
    </submittedName>
</protein>
<dbReference type="AlphaFoldDB" id="A0A8C5WT71"/>
<feature type="transmembrane region" description="Helical" evidence="1">
    <location>
        <begin position="74"/>
        <end position="91"/>
    </location>
</feature>
<evidence type="ECO:0000313" key="2">
    <source>
        <dbReference type="Ensembl" id="ENSLLTP00000011985.1"/>
    </source>
</evidence>